<comment type="caution">
    <text evidence="7">The sequence shown here is derived from an EMBL/GenBank/DDBJ whole genome shotgun (WGS) entry which is preliminary data.</text>
</comment>
<proteinExistence type="predicted"/>
<evidence type="ECO:0000256" key="5">
    <source>
        <dbReference type="ARBA" id="ARBA00023170"/>
    </source>
</evidence>
<evidence type="ECO:0000256" key="4">
    <source>
        <dbReference type="ARBA" id="ARBA00023136"/>
    </source>
</evidence>
<dbReference type="GO" id="GO:0016020">
    <property type="term" value="C:membrane"/>
    <property type="evidence" value="ECO:0007669"/>
    <property type="project" value="UniProtKB-SubCell"/>
</dbReference>
<gene>
    <name evidence="7" type="primary">AVEN_262389_1</name>
    <name evidence="7" type="ORF">CDAR_498341</name>
</gene>
<dbReference type="Proteomes" id="UP001054837">
    <property type="component" value="Unassembled WGS sequence"/>
</dbReference>
<organism evidence="7 8">
    <name type="scientific">Caerostris darwini</name>
    <dbReference type="NCBI Taxonomy" id="1538125"/>
    <lineage>
        <taxon>Eukaryota</taxon>
        <taxon>Metazoa</taxon>
        <taxon>Ecdysozoa</taxon>
        <taxon>Arthropoda</taxon>
        <taxon>Chelicerata</taxon>
        <taxon>Arachnida</taxon>
        <taxon>Araneae</taxon>
        <taxon>Araneomorphae</taxon>
        <taxon>Entelegynae</taxon>
        <taxon>Araneoidea</taxon>
        <taxon>Araneidae</taxon>
        <taxon>Caerostris</taxon>
    </lineage>
</organism>
<accession>A0AAV4U017</accession>
<keyword evidence="2 6" id="KW-0812">Transmembrane</keyword>
<keyword evidence="8" id="KW-1185">Reference proteome</keyword>
<evidence type="ECO:0000256" key="2">
    <source>
        <dbReference type="ARBA" id="ARBA00022692"/>
    </source>
</evidence>
<feature type="transmembrane region" description="Helical" evidence="6">
    <location>
        <begin position="341"/>
        <end position="364"/>
    </location>
</feature>
<dbReference type="GO" id="GO:0007606">
    <property type="term" value="P:sensory perception of chemical stimulus"/>
    <property type="evidence" value="ECO:0007669"/>
    <property type="project" value="TreeGrafter"/>
</dbReference>
<keyword evidence="4 6" id="KW-0472">Membrane</keyword>
<name>A0AAV4U017_9ARAC</name>
<evidence type="ECO:0000313" key="7">
    <source>
        <dbReference type="EMBL" id="GIY51102.1"/>
    </source>
</evidence>
<sequence>MRYPIEFSQNTLVYNNHHLQTVKMKHCWIETINGKKPGKEMDYNTMAFVEKRKNMLTVIQRNTQVNSLHKYFSKILFLLHITGVDVTSCPESVKTNKLCRWLWQSPKYIFNLCVLSILYIQLNWLITQREKRKEVALFFILLIQSSAHYRLHVSRQRIGTWLENLSKVANKLQYSGNSRRLKIFVWLYCITFSLLVIGLMAWHFYSGENEEVLKQCSRSFAEVKIFKDSFKYCYTIQCIMMIVFPLVLGGILVPFTAFYSFTCIYIYLLYDKLNSQLRNSVVLKEFHRLLVACEVINDVVTSLDDHFSYSAFVTVLSSMAGIFRASFVLLFEGEKNPMTLIYYAIAGLLYLAVFLSTILSASAATQEGRIAKELIVSLPGKFPSHYKELKVTLRKHFKREVVLTLWKMYTIERSILISALGTLVTYGILIATLGNVGNGKVGND</sequence>
<evidence type="ECO:0008006" key="9">
    <source>
        <dbReference type="Google" id="ProtNLM"/>
    </source>
</evidence>
<dbReference type="PANTHER" id="PTHR21421:SF29">
    <property type="entry name" value="GUSTATORY RECEPTOR 5A FOR TREHALOSE-RELATED"/>
    <property type="match status" value="1"/>
</dbReference>
<evidence type="ECO:0000313" key="8">
    <source>
        <dbReference type="Proteomes" id="UP001054837"/>
    </source>
</evidence>
<dbReference type="AlphaFoldDB" id="A0AAV4U017"/>
<comment type="subcellular location">
    <subcellularLocation>
        <location evidence="1">Membrane</location>
        <topology evidence="1">Multi-pass membrane protein</topology>
    </subcellularLocation>
</comment>
<feature type="transmembrane region" description="Helical" evidence="6">
    <location>
        <begin position="309"/>
        <end position="329"/>
    </location>
</feature>
<evidence type="ECO:0000256" key="3">
    <source>
        <dbReference type="ARBA" id="ARBA00022989"/>
    </source>
</evidence>
<protein>
    <recommendedName>
        <fullName evidence="9">Gustatory receptor</fullName>
    </recommendedName>
</protein>
<dbReference type="GO" id="GO:0051606">
    <property type="term" value="P:detection of stimulus"/>
    <property type="evidence" value="ECO:0007669"/>
    <property type="project" value="UniProtKB-ARBA"/>
</dbReference>
<evidence type="ECO:0000256" key="1">
    <source>
        <dbReference type="ARBA" id="ARBA00004141"/>
    </source>
</evidence>
<dbReference type="EMBL" id="BPLQ01010495">
    <property type="protein sequence ID" value="GIY51102.1"/>
    <property type="molecule type" value="Genomic_DNA"/>
</dbReference>
<feature type="transmembrane region" description="Helical" evidence="6">
    <location>
        <begin position="239"/>
        <end position="270"/>
    </location>
</feature>
<dbReference type="PANTHER" id="PTHR21421">
    <property type="entry name" value="GUSTATORY RECEPTOR"/>
    <property type="match status" value="1"/>
</dbReference>
<reference evidence="7 8" key="1">
    <citation type="submission" date="2021-06" db="EMBL/GenBank/DDBJ databases">
        <title>Caerostris darwini draft genome.</title>
        <authorList>
            <person name="Kono N."/>
            <person name="Arakawa K."/>
        </authorList>
    </citation>
    <scope>NUCLEOTIDE SEQUENCE [LARGE SCALE GENOMIC DNA]</scope>
</reference>
<keyword evidence="5" id="KW-0675">Receptor</keyword>
<evidence type="ECO:0000256" key="6">
    <source>
        <dbReference type="SAM" id="Phobius"/>
    </source>
</evidence>
<keyword evidence="3 6" id="KW-1133">Transmembrane helix</keyword>
<feature type="transmembrane region" description="Helical" evidence="6">
    <location>
        <begin position="415"/>
        <end position="434"/>
    </location>
</feature>
<feature type="transmembrane region" description="Helical" evidence="6">
    <location>
        <begin position="108"/>
        <end position="126"/>
    </location>
</feature>
<dbReference type="GO" id="GO:0038023">
    <property type="term" value="F:signaling receptor activity"/>
    <property type="evidence" value="ECO:0007669"/>
    <property type="project" value="UniProtKB-ARBA"/>
</dbReference>
<feature type="transmembrane region" description="Helical" evidence="6">
    <location>
        <begin position="183"/>
        <end position="205"/>
    </location>
</feature>